<dbReference type="SMART" id="SM00421">
    <property type="entry name" value="HTH_LUXR"/>
    <property type="match status" value="1"/>
</dbReference>
<evidence type="ECO:0000259" key="4">
    <source>
        <dbReference type="PROSITE" id="PS50043"/>
    </source>
</evidence>
<dbReference type="Proteomes" id="UP000774283">
    <property type="component" value="Unassembled WGS sequence"/>
</dbReference>
<accession>A0A9X5F9W9</accession>
<dbReference type="GO" id="GO:0006355">
    <property type="term" value="P:regulation of DNA-templated transcription"/>
    <property type="evidence" value="ECO:0007669"/>
    <property type="project" value="InterPro"/>
</dbReference>
<dbReference type="Pfam" id="PF25873">
    <property type="entry name" value="WHD_MalT"/>
    <property type="match status" value="1"/>
</dbReference>
<keyword evidence="3" id="KW-0804">Transcription</keyword>
<evidence type="ECO:0000256" key="1">
    <source>
        <dbReference type="ARBA" id="ARBA00023015"/>
    </source>
</evidence>
<protein>
    <recommendedName>
        <fullName evidence="4">HTH luxR-type domain-containing protein</fullName>
    </recommendedName>
</protein>
<sequence>MLAAQWLRSMQDDDVDVLWLGSDALSFVEGPGAEAFWDVLGSRLEEFTTTHRKVAASSARGRERVVQLLSQRTRPVYVVLDRFESTSGRLGIEQSLLDLVQTMEHLYLIVCTRTVTSLEVVGAAVVDSVVVRPADLALGVEDVLGLAAQQGIVLGRDEAQTLCDETAGWPALVRVILAGSAADQVPGAGFALNLDSGRWFLRTVWDEFAVPGLADFVTRTSVLVEFTRALAARVCGDADVDGHIDTLLAAGLLRVHGSGEDAVYAHLPAVRRECVQRLRSEAPEQFRELSQVSAGVLLDQGRAGQALVHLVRARLWDEVVECVESSWHMLAAQGESELLKLVDRLPADVVARSPRLVVLRDYSNDVAKPATTEGTAASAPGTPELGRLAGWRHGAARSVRERTRDVAERYADLAPDVRADLPAVLCELGATRLARTDTDGARAVFTDAHRLAAASGAAAAEARAAVGAALTCTVTGGIKDARAWIDEATRAAASADPADVADLAPVLAGARALAAIAGVDLPAARAAVVDAIGGDAEVMSLGALARAQLSLLEGGQYEEFEEFEKSSQWVMSSGLPADDLITNLLVAARVDLLLSMGQVLRARAVLTRWEGDQDGLLLPRVRTAFMAGDYGRAALLASQGAHSTHRPARQRLGLQLVAALAENARGREAEAVRAMREAIAVATDSELFQPFALLPRPLLEAMVPAVPELAAVLARLDDAGVRADVFPVPSVVAELSEREREVLETLAVSDSLGAVAKRLYLTTNTVKTHLRSIYRKLGTHSGAETIQRAIECGLIEAPHA</sequence>
<proteinExistence type="predicted"/>
<evidence type="ECO:0000313" key="5">
    <source>
        <dbReference type="EMBL" id="NKX92214.1"/>
    </source>
</evidence>
<dbReference type="PANTHER" id="PTHR44688">
    <property type="entry name" value="DNA-BINDING TRANSCRIPTIONAL ACTIVATOR DEVR_DOSR"/>
    <property type="match status" value="1"/>
</dbReference>
<dbReference type="Pfam" id="PF00196">
    <property type="entry name" value="GerE"/>
    <property type="match status" value="1"/>
</dbReference>
<feature type="domain" description="HTH luxR-type" evidence="4">
    <location>
        <begin position="728"/>
        <end position="793"/>
    </location>
</feature>
<evidence type="ECO:0000256" key="2">
    <source>
        <dbReference type="ARBA" id="ARBA00023125"/>
    </source>
</evidence>
<dbReference type="PROSITE" id="PS50043">
    <property type="entry name" value="HTH_LUXR_2"/>
    <property type="match status" value="1"/>
</dbReference>
<dbReference type="CDD" id="cd06170">
    <property type="entry name" value="LuxR_C_like"/>
    <property type="match status" value="1"/>
</dbReference>
<keyword evidence="6" id="KW-1185">Reference proteome</keyword>
<dbReference type="EMBL" id="JAAXOW010000001">
    <property type="protein sequence ID" value="NKX92214.1"/>
    <property type="molecule type" value="Genomic_DNA"/>
</dbReference>
<dbReference type="PRINTS" id="PR00038">
    <property type="entry name" value="HTHLUXR"/>
</dbReference>
<keyword evidence="1" id="KW-0805">Transcription regulation</keyword>
<dbReference type="InterPro" id="IPR000792">
    <property type="entry name" value="Tscrpt_reg_LuxR_C"/>
</dbReference>
<gene>
    <name evidence="5" type="ORF">HF995_02830</name>
</gene>
<reference evidence="5 6" key="1">
    <citation type="submission" date="2020-04" db="EMBL/GenBank/DDBJ databases">
        <title>MicrobeNet Type strains.</title>
        <authorList>
            <person name="Nicholson A.C."/>
        </authorList>
    </citation>
    <scope>NUCLEOTIDE SEQUENCE [LARGE SCALE GENOMIC DNA]</scope>
    <source>
        <strain evidence="5 6">ATCC BAA-789</strain>
    </source>
</reference>
<dbReference type="RefSeq" id="WP_168446275.1">
    <property type="nucleotide sequence ID" value="NZ_JAAXOW010000001.1"/>
</dbReference>
<dbReference type="PANTHER" id="PTHR44688:SF16">
    <property type="entry name" value="DNA-BINDING TRANSCRIPTIONAL ACTIVATOR DEVR_DOSR"/>
    <property type="match status" value="1"/>
</dbReference>
<name>A0A9X5F9W9_9MICO</name>
<dbReference type="Gene3D" id="1.10.10.10">
    <property type="entry name" value="Winged helix-like DNA-binding domain superfamily/Winged helix DNA-binding domain"/>
    <property type="match status" value="1"/>
</dbReference>
<dbReference type="InterPro" id="IPR016032">
    <property type="entry name" value="Sig_transdc_resp-reg_C-effctor"/>
</dbReference>
<dbReference type="GO" id="GO:0003677">
    <property type="term" value="F:DNA binding"/>
    <property type="evidence" value="ECO:0007669"/>
    <property type="project" value="UniProtKB-KW"/>
</dbReference>
<dbReference type="InterPro" id="IPR059106">
    <property type="entry name" value="WHD_MalT"/>
</dbReference>
<comment type="caution">
    <text evidence="5">The sequence shown here is derived from an EMBL/GenBank/DDBJ whole genome shotgun (WGS) entry which is preliminary data.</text>
</comment>
<dbReference type="SUPFAM" id="SSF46894">
    <property type="entry name" value="C-terminal effector domain of the bipartite response regulators"/>
    <property type="match status" value="1"/>
</dbReference>
<organism evidence="5 6">
    <name type="scientific">Sanguibacter hominis ATCC BAA-789</name>
    <dbReference type="NCBI Taxonomy" id="1312740"/>
    <lineage>
        <taxon>Bacteria</taxon>
        <taxon>Bacillati</taxon>
        <taxon>Actinomycetota</taxon>
        <taxon>Actinomycetes</taxon>
        <taxon>Micrococcales</taxon>
        <taxon>Sanguibacteraceae</taxon>
        <taxon>Sanguibacter</taxon>
    </lineage>
</organism>
<dbReference type="AlphaFoldDB" id="A0A9X5F9W9"/>
<evidence type="ECO:0000313" key="6">
    <source>
        <dbReference type="Proteomes" id="UP000774283"/>
    </source>
</evidence>
<evidence type="ECO:0000256" key="3">
    <source>
        <dbReference type="ARBA" id="ARBA00023163"/>
    </source>
</evidence>
<keyword evidence="2" id="KW-0238">DNA-binding</keyword>
<dbReference type="InterPro" id="IPR036388">
    <property type="entry name" value="WH-like_DNA-bd_sf"/>
</dbReference>